<gene>
    <name evidence="4" type="ORF">JK358_09455</name>
</gene>
<evidence type="ECO:0000256" key="3">
    <source>
        <dbReference type="SAM" id="MobiDB-lite"/>
    </source>
</evidence>
<feature type="region of interest" description="Disordered" evidence="3">
    <location>
        <begin position="1"/>
        <end position="43"/>
    </location>
</feature>
<dbReference type="CDD" id="cd03416">
    <property type="entry name" value="CbiX_SirB_N"/>
    <property type="match status" value="1"/>
</dbReference>
<evidence type="ECO:0000313" key="5">
    <source>
        <dbReference type="Proteomes" id="UP000602198"/>
    </source>
</evidence>
<dbReference type="Pfam" id="PF01903">
    <property type="entry name" value="CbiX"/>
    <property type="match status" value="2"/>
</dbReference>
<name>A0ABS1M1U1_9NOCA</name>
<dbReference type="RefSeq" id="WP_201945644.1">
    <property type="nucleotide sequence ID" value="NZ_JAERRJ010000003.1"/>
</dbReference>
<proteinExistence type="predicted"/>
<reference evidence="4 5" key="1">
    <citation type="submission" date="2021-01" db="EMBL/GenBank/DDBJ databases">
        <title>WGS of actinomycetes isolated from Thailand.</title>
        <authorList>
            <person name="Thawai C."/>
        </authorList>
    </citation>
    <scope>NUCLEOTIDE SEQUENCE [LARGE SCALE GENOMIC DNA]</scope>
    <source>
        <strain evidence="4 5">LPG 2</strain>
    </source>
</reference>
<dbReference type="InterPro" id="IPR050963">
    <property type="entry name" value="Sirohydro_Cobaltochel/CbiX"/>
</dbReference>
<feature type="compositionally biased region" description="Low complexity" evidence="3">
    <location>
        <begin position="1"/>
        <end position="14"/>
    </location>
</feature>
<dbReference type="Gene3D" id="3.40.50.1400">
    <property type="match status" value="2"/>
</dbReference>
<dbReference type="EMBL" id="JAERRJ010000003">
    <property type="protein sequence ID" value="MBL1074622.1"/>
    <property type="molecule type" value="Genomic_DNA"/>
</dbReference>
<dbReference type="PANTHER" id="PTHR33542">
    <property type="entry name" value="SIROHYDROCHLORIN FERROCHELATASE, CHLOROPLASTIC"/>
    <property type="match status" value="1"/>
</dbReference>
<organism evidence="4 5">
    <name type="scientific">Nocardia acididurans</name>
    <dbReference type="NCBI Taxonomy" id="2802282"/>
    <lineage>
        <taxon>Bacteria</taxon>
        <taxon>Bacillati</taxon>
        <taxon>Actinomycetota</taxon>
        <taxon>Actinomycetes</taxon>
        <taxon>Mycobacteriales</taxon>
        <taxon>Nocardiaceae</taxon>
        <taxon>Nocardia</taxon>
    </lineage>
</organism>
<keyword evidence="5" id="KW-1185">Reference proteome</keyword>
<accession>A0ABS1M1U1</accession>
<dbReference type="InterPro" id="IPR002762">
    <property type="entry name" value="CbiX-like"/>
</dbReference>
<dbReference type="SUPFAM" id="SSF53800">
    <property type="entry name" value="Chelatase"/>
    <property type="match status" value="1"/>
</dbReference>
<dbReference type="Proteomes" id="UP000602198">
    <property type="component" value="Unassembled WGS sequence"/>
</dbReference>
<evidence type="ECO:0000256" key="2">
    <source>
        <dbReference type="ARBA" id="ARBA00023239"/>
    </source>
</evidence>
<keyword evidence="1" id="KW-0479">Metal-binding</keyword>
<evidence type="ECO:0000256" key="1">
    <source>
        <dbReference type="ARBA" id="ARBA00022723"/>
    </source>
</evidence>
<protein>
    <submittedName>
        <fullName evidence="4">Sirohydrochlorin chelatase</fullName>
    </submittedName>
</protein>
<evidence type="ECO:0000313" key="4">
    <source>
        <dbReference type="EMBL" id="MBL1074622.1"/>
    </source>
</evidence>
<sequence length="307" mass="31610">MNAPARGVAAAAPAGGLGPRTRPEPHVGPAGGRPRSGKPSGPVLVAVAHGSRDPRSAATMRDVVEQLAAAHPDTDVRLAFLDLSTPSVDEVLDAVAAEGHSQAIVVPLLLGSAFHARVDLPGLLEAASARNPRLRLTQADVLGPDPRLIVALRDRVHDSLIGAHSASTGIGATGFSDQHDHSYPGTSDRGGRIGIAVAAVGSSSASANAATARVATRLTEITGWDTEICFATTEPTVLEAVSRLRARGAEQVLVAPWFLAPGLLTDRLLGAAPDLIHAEVIGPHPALTEIIWDRYAFAATTPLPLSA</sequence>
<dbReference type="PANTHER" id="PTHR33542:SF5">
    <property type="entry name" value="FERROCHELATASE CHE1"/>
    <property type="match status" value="1"/>
</dbReference>
<comment type="caution">
    <text evidence="4">The sequence shown here is derived from an EMBL/GenBank/DDBJ whole genome shotgun (WGS) entry which is preliminary data.</text>
</comment>
<keyword evidence="2" id="KW-0456">Lyase</keyword>